<evidence type="ECO:0000313" key="2">
    <source>
        <dbReference type="EMBL" id="SDK43234.1"/>
    </source>
</evidence>
<dbReference type="GeneID" id="42305918"/>
<protein>
    <recommendedName>
        <fullName evidence="5">SMI1/KNR4 family protein</fullName>
    </recommendedName>
</protein>
<organism evidence="1 3">
    <name type="scientific">Aneurinibacillus migulanus</name>
    <name type="common">Bacillus migulanus</name>
    <dbReference type="NCBI Taxonomy" id="47500"/>
    <lineage>
        <taxon>Bacteria</taxon>
        <taxon>Bacillati</taxon>
        <taxon>Bacillota</taxon>
        <taxon>Bacilli</taxon>
        <taxon>Bacillales</taxon>
        <taxon>Paenibacillaceae</taxon>
        <taxon>Aneurinibacillus group</taxon>
        <taxon>Aneurinibacillus</taxon>
    </lineage>
</organism>
<proteinExistence type="predicted"/>
<sequence>MINISLYQKINSNAEIKNILSNYYDFDIVEPNSHTEDFYFKANDKVTVVAQDGSGGVYALYGSGEDVDLPVVFISSEGEFGKVGRNFEEFIGIMIACPYWRDLLKFSGNGKLLEMLKSQPFLEDEVLEDFPGIDAAEKKLISLLNISVVPKPVEMLYESMFSEPQIVITSFEGEKFDSLFNSFVANDNPLWKNKFQ</sequence>
<dbReference type="EMBL" id="FNED01000055">
    <property type="protein sequence ID" value="SDK43234.1"/>
    <property type="molecule type" value="Genomic_DNA"/>
</dbReference>
<gene>
    <name evidence="1" type="ORF">AF333_12075</name>
    <name evidence="2" type="ORF">SAMN04487909_15512</name>
</gene>
<dbReference type="AlphaFoldDB" id="A0A0D1W2U9"/>
<evidence type="ECO:0000313" key="1">
    <source>
        <dbReference type="EMBL" id="KON96111.1"/>
    </source>
</evidence>
<evidence type="ECO:0008006" key="5">
    <source>
        <dbReference type="Google" id="ProtNLM"/>
    </source>
</evidence>
<dbReference type="Proteomes" id="UP000182836">
    <property type="component" value="Unassembled WGS sequence"/>
</dbReference>
<dbReference type="PATRIC" id="fig|47500.8.peg.2271"/>
<keyword evidence="3" id="KW-1185">Reference proteome</keyword>
<reference evidence="1 3" key="1">
    <citation type="submission" date="2015-07" db="EMBL/GenBank/DDBJ databases">
        <title>Fjat-14205 dsm 2895.</title>
        <authorList>
            <person name="Liu B."/>
            <person name="Wang J."/>
            <person name="Zhu Y."/>
            <person name="Liu G."/>
            <person name="Chen Q."/>
            <person name="Chen Z."/>
            <person name="Lan J."/>
            <person name="Che J."/>
            <person name="Ge C."/>
            <person name="Shi H."/>
            <person name="Pan Z."/>
            <person name="Liu X."/>
        </authorList>
    </citation>
    <scope>NUCLEOTIDE SEQUENCE [LARGE SCALE GENOMIC DNA]</scope>
    <source>
        <strain evidence="1 3">DSM 2895</strain>
    </source>
</reference>
<reference evidence="2 4" key="2">
    <citation type="submission" date="2016-10" db="EMBL/GenBank/DDBJ databases">
        <authorList>
            <person name="de Groot N.N."/>
        </authorList>
    </citation>
    <scope>NUCLEOTIDE SEQUENCE [LARGE SCALE GENOMIC DNA]</scope>
    <source>
        <strain evidence="2 4">DSM 2895</strain>
    </source>
</reference>
<evidence type="ECO:0000313" key="3">
    <source>
        <dbReference type="Proteomes" id="UP000037269"/>
    </source>
</evidence>
<dbReference type="OrthoDB" id="1917183at2"/>
<dbReference type="Proteomes" id="UP000037269">
    <property type="component" value="Unassembled WGS sequence"/>
</dbReference>
<evidence type="ECO:0000313" key="4">
    <source>
        <dbReference type="Proteomes" id="UP000182836"/>
    </source>
</evidence>
<dbReference type="RefSeq" id="WP_043067249.1">
    <property type="nucleotide sequence ID" value="NZ_BJOA01000213.1"/>
</dbReference>
<dbReference type="EMBL" id="LGUG01000004">
    <property type="protein sequence ID" value="KON96111.1"/>
    <property type="molecule type" value="Genomic_DNA"/>
</dbReference>
<accession>A0A0D1W2U9</accession>
<name>A0A0D1W2U9_ANEMI</name>
<dbReference type="STRING" id="47500.AF333_12075"/>